<dbReference type="Proteomes" id="UP000541444">
    <property type="component" value="Unassembled WGS sequence"/>
</dbReference>
<keyword evidence="11" id="KW-1185">Reference proteome</keyword>
<reference evidence="10 11" key="1">
    <citation type="journal article" date="2020" name="IScience">
        <title>Genome Sequencing of the Endangered Kingdonia uniflora (Circaeasteraceae, Ranunculales) Reveals Potential Mechanisms of Evolutionary Specialization.</title>
        <authorList>
            <person name="Sun Y."/>
            <person name="Deng T."/>
            <person name="Zhang A."/>
            <person name="Moore M.J."/>
            <person name="Landis J.B."/>
            <person name="Lin N."/>
            <person name="Zhang H."/>
            <person name="Zhang X."/>
            <person name="Huang J."/>
            <person name="Zhang X."/>
            <person name="Sun H."/>
            <person name="Wang H."/>
        </authorList>
    </citation>
    <scope>NUCLEOTIDE SEQUENCE [LARGE SCALE GENOMIC DNA]</scope>
    <source>
        <strain evidence="10">TB1705</strain>
        <tissue evidence="10">Leaf</tissue>
    </source>
</reference>
<evidence type="ECO:0000256" key="4">
    <source>
        <dbReference type="ARBA" id="ARBA00023125"/>
    </source>
</evidence>
<evidence type="ECO:0000256" key="8">
    <source>
        <dbReference type="SAM" id="MobiDB-lite"/>
    </source>
</evidence>
<dbReference type="PROSITE" id="PS50090">
    <property type="entry name" value="MYB_LIKE"/>
    <property type="match status" value="1"/>
</dbReference>
<dbReference type="GO" id="GO:0005634">
    <property type="term" value="C:nucleus"/>
    <property type="evidence" value="ECO:0007669"/>
    <property type="project" value="UniProtKB-SubCell"/>
</dbReference>
<evidence type="ECO:0000313" key="11">
    <source>
        <dbReference type="Proteomes" id="UP000541444"/>
    </source>
</evidence>
<feature type="domain" description="Myb-like" evidence="9">
    <location>
        <begin position="370"/>
        <end position="435"/>
    </location>
</feature>
<organism evidence="10 11">
    <name type="scientific">Kingdonia uniflora</name>
    <dbReference type="NCBI Taxonomy" id="39325"/>
    <lineage>
        <taxon>Eukaryota</taxon>
        <taxon>Viridiplantae</taxon>
        <taxon>Streptophyta</taxon>
        <taxon>Embryophyta</taxon>
        <taxon>Tracheophyta</taxon>
        <taxon>Spermatophyta</taxon>
        <taxon>Magnoliopsida</taxon>
        <taxon>Ranunculales</taxon>
        <taxon>Circaeasteraceae</taxon>
        <taxon>Kingdonia</taxon>
    </lineage>
</organism>
<feature type="region of interest" description="Disordered" evidence="8">
    <location>
        <begin position="30"/>
        <end position="57"/>
    </location>
</feature>
<dbReference type="EMBL" id="JACGCM010001557">
    <property type="protein sequence ID" value="KAF6153773.1"/>
    <property type="molecule type" value="Genomic_DNA"/>
</dbReference>
<sequence>MTLPDLSKETSPFSNGETLLYGHPIARGPEFRSNLPPQKLRPVRCTGGEEDPVGSEPLGLHERVDVRVGGDLVECGGGSQVKVVVSEAVPIRAVSLIGGEGEGNRWGEAETMAMLKVRKEMDDVFSSNPSGPLWEIISRNLEQMGYYRDSNRCREKFYNVKKYHKKLKKGLLPGKACGPKIYRYLSELGALDDQRNDGINESIIQTPDMVESPIQNVDFPTSSTDFLSELTSSFPLSDYDTDDDETSDGVVEPSNRTKRRKTCMKLEFIMESMVDKVMKQQEEMFKQVMDLIDKSENERIVREEAWKQEQLEWQKKEMEKRAQENSRSLALISFIRNVLGQEVHIPPYPESSSCAVVKHVQAESKCNNWGNKWQSNRWEKPEIQALIALRTSVDSNFQGRAFKGPPIWDAISHSMSSLGYSRNAKKCKEKWENINKYFKRSRGSAKARSVKSKTCPYFTELDILYGKGVLDQADENKTKYECREKSRETLLAILTETCSLFSTANTLKPEEDMSTTTAHSSDMKKSVKVPQHLEN</sequence>
<feature type="region of interest" description="Disordered" evidence="8">
    <location>
        <begin position="509"/>
        <end position="535"/>
    </location>
</feature>
<name>A0A7J7MFU2_9MAGN</name>
<proteinExistence type="predicted"/>
<evidence type="ECO:0000313" key="10">
    <source>
        <dbReference type="EMBL" id="KAF6153773.1"/>
    </source>
</evidence>
<dbReference type="Gene3D" id="1.10.10.60">
    <property type="entry name" value="Homeodomain-like"/>
    <property type="match status" value="2"/>
</dbReference>
<dbReference type="FunFam" id="1.10.10.60:FF:000061">
    <property type="entry name" value="Trihelix transcription factor GT-2"/>
    <property type="match status" value="1"/>
</dbReference>
<evidence type="ECO:0000259" key="9">
    <source>
        <dbReference type="PROSITE" id="PS50090"/>
    </source>
</evidence>
<dbReference type="OrthoDB" id="691673at2759"/>
<comment type="caution">
    <text evidence="10">The sequence shown here is derived from an EMBL/GenBank/DDBJ whole genome shotgun (WGS) entry which is preliminary data.</text>
</comment>
<dbReference type="SMART" id="SM00717">
    <property type="entry name" value="SANT"/>
    <property type="match status" value="2"/>
</dbReference>
<dbReference type="CDD" id="cd12203">
    <property type="entry name" value="GT1"/>
    <property type="match status" value="1"/>
</dbReference>
<accession>A0A7J7MFU2</accession>
<keyword evidence="4" id="KW-0238">DNA-binding</keyword>
<feature type="compositionally biased region" description="Basic and acidic residues" evidence="8">
    <location>
        <begin position="521"/>
        <end position="535"/>
    </location>
</feature>
<feature type="region of interest" description="Disordered" evidence="8">
    <location>
        <begin position="237"/>
        <end position="256"/>
    </location>
</feature>
<evidence type="ECO:0000256" key="1">
    <source>
        <dbReference type="ARBA" id="ARBA00004123"/>
    </source>
</evidence>
<dbReference type="InterPro" id="IPR044822">
    <property type="entry name" value="Myb_DNA-bind_4"/>
</dbReference>
<dbReference type="PANTHER" id="PTHR21654:SF7">
    <property type="entry name" value="HOMEODOMAIN-LIKE SUPERFAMILY PROTEIN"/>
    <property type="match status" value="1"/>
</dbReference>
<dbReference type="PANTHER" id="PTHR21654">
    <property type="entry name" value="FI21293P1"/>
    <property type="match status" value="1"/>
</dbReference>
<keyword evidence="6" id="KW-0539">Nucleus</keyword>
<keyword evidence="7" id="KW-0175">Coiled coil</keyword>
<comment type="subcellular location">
    <subcellularLocation>
        <location evidence="1">Nucleus</location>
    </subcellularLocation>
</comment>
<dbReference type="AlphaFoldDB" id="A0A7J7MFU2"/>
<dbReference type="GO" id="GO:0006355">
    <property type="term" value="P:regulation of DNA-templated transcription"/>
    <property type="evidence" value="ECO:0007669"/>
    <property type="project" value="UniProtKB-ARBA"/>
</dbReference>
<evidence type="ECO:0000256" key="6">
    <source>
        <dbReference type="ARBA" id="ARBA00023242"/>
    </source>
</evidence>
<dbReference type="GO" id="GO:0003677">
    <property type="term" value="F:DNA binding"/>
    <property type="evidence" value="ECO:0007669"/>
    <property type="project" value="UniProtKB-KW"/>
</dbReference>
<protein>
    <recommendedName>
        <fullName evidence="9">Myb-like domain-containing protein</fullName>
    </recommendedName>
</protein>
<evidence type="ECO:0000256" key="7">
    <source>
        <dbReference type="SAM" id="Coils"/>
    </source>
</evidence>
<dbReference type="Pfam" id="PF13837">
    <property type="entry name" value="Myb_DNA-bind_4"/>
    <property type="match status" value="2"/>
</dbReference>
<keyword evidence="2" id="KW-0677">Repeat</keyword>
<dbReference type="InterPro" id="IPR001005">
    <property type="entry name" value="SANT/Myb"/>
</dbReference>
<gene>
    <name evidence="10" type="ORF">GIB67_001006</name>
</gene>
<feature type="coiled-coil region" evidence="7">
    <location>
        <begin position="278"/>
        <end position="328"/>
    </location>
</feature>
<evidence type="ECO:0000256" key="5">
    <source>
        <dbReference type="ARBA" id="ARBA00023163"/>
    </source>
</evidence>
<evidence type="ECO:0000256" key="2">
    <source>
        <dbReference type="ARBA" id="ARBA00022737"/>
    </source>
</evidence>
<evidence type="ECO:0000256" key="3">
    <source>
        <dbReference type="ARBA" id="ARBA00023015"/>
    </source>
</evidence>
<keyword evidence="5" id="KW-0804">Transcription</keyword>
<feature type="region of interest" description="Disordered" evidence="8">
    <location>
        <begin position="1"/>
        <end position="20"/>
    </location>
</feature>
<keyword evidence="3" id="KW-0805">Transcription regulation</keyword>